<dbReference type="GO" id="GO:0008410">
    <property type="term" value="F:CoA-transferase activity"/>
    <property type="evidence" value="ECO:0007669"/>
    <property type="project" value="InterPro"/>
</dbReference>
<dbReference type="PIRSF" id="PIRSF000858">
    <property type="entry name" value="SCOT-t"/>
    <property type="match status" value="1"/>
</dbReference>
<comment type="similarity">
    <text evidence="1">Belongs to the 3-oxoacid CoA-transferase family.</text>
</comment>
<dbReference type="PANTHER" id="PTHR43293:SF1">
    <property type="entry name" value="ACETATE COA-TRANSFERASE YDIF"/>
    <property type="match status" value="1"/>
</dbReference>
<evidence type="ECO:0000313" key="5">
    <source>
        <dbReference type="Proteomes" id="UP000011680"/>
    </source>
</evidence>
<dbReference type="PATRIC" id="fig|1227457.3.peg.2346"/>
<gene>
    <name evidence="4" type="ORF">C451_12372</name>
</gene>
<feature type="region of interest" description="Disordered" evidence="3">
    <location>
        <begin position="248"/>
        <end position="272"/>
    </location>
</feature>
<organism evidence="4 5">
    <name type="scientific">Halococcus thailandensis JCM 13552</name>
    <dbReference type="NCBI Taxonomy" id="1227457"/>
    <lineage>
        <taxon>Archaea</taxon>
        <taxon>Methanobacteriati</taxon>
        <taxon>Methanobacteriota</taxon>
        <taxon>Stenosarchaea group</taxon>
        <taxon>Halobacteria</taxon>
        <taxon>Halobacteriales</taxon>
        <taxon>Halococcaceae</taxon>
        <taxon>Halococcus</taxon>
    </lineage>
</organism>
<dbReference type="InterPro" id="IPR014388">
    <property type="entry name" value="3-oxoacid_CoA-transferase"/>
</dbReference>
<dbReference type="OrthoDB" id="9252at2157"/>
<dbReference type="Pfam" id="PF01144">
    <property type="entry name" value="CoA_trans"/>
    <property type="match status" value="1"/>
</dbReference>
<name>M0N2L9_9EURY</name>
<dbReference type="SUPFAM" id="SSF100950">
    <property type="entry name" value="NagB/RpiA/CoA transferase-like"/>
    <property type="match status" value="2"/>
</dbReference>
<dbReference type="eggNOG" id="arCOG01986">
    <property type="taxonomic scope" value="Archaea"/>
</dbReference>
<dbReference type="InterPro" id="IPR037171">
    <property type="entry name" value="NagB/RpiA_transferase-like"/>
</dbReference>
<keyword evidence="2 4" id="KW-0808">Transferase</keyword>
<dbReference type="Gene3D" id="3.40.1080.10">
    <property type="entry name" value="Glutaconate Coenzyme A-transferase"/>
    <property type="match status" value="2"/>
</dbReference>
<sequence length="521" mass="54310">MSLVRPADAAVEAVATGDTVAVGGFVAVGIPEHLLSALGERYAQTGSPGDLTLYHPAAEGDRQGHGVSHLARDGMLERVIGSHWGFVPRLMERIVAGDVEAYNLPFGAMDHLLRDAAAGKPGTVTTVGLRTFVDPRRTGGKVNDATTEDLVEVVTLDGEEYLFYHAIAPDVALIRGTTADERGNVSMEREALTANMLATAQAAHNAGGTVIAQVERVTESGSLGAREVDIPGIVVDTVVEAPAEDHTQTYGTDYSGALSGEVRPPHDSTAEETSLTARTVVARRAAMELVPDAVVNLGVGVPEAIPAVAAAGGVSDEIIQTVEAGPIGGSPSGGIDFGTASNHDALVSSPEQFDFYDGGGLDIGYLGIAQADRDGNVNVSRFGSRLPGCGGFINITQNAAKVVFCGTLTTGDSSVSVGDGRLAVEGEDGASKFVERVEQVTFSGDYALETDQPVVFVTERAVFELGEEGIVLTEIAPGVDIESDVVDRMAFAPTVADDLSEMDARLFRAEPMALTEFVRSE</sequence>
<dbReference type="PANTHER" id="PTHR43293">
    <property type="entry name" value="ACETATE COA-TRANSFERASE YDIF"/>
    <property type="match status" value="1"/>
</dbReference>
<dbReference type="InterPro" id="IPR004165">
    <property type="entry name" value="CoA_trans_fam_I"/>
</dbReference>
<proteinExistence type="inferred from homology"/>
<comment type="caution">
    <text evidence="4">The sequence shown here is derived from an EMBL/GenBank/DDBJ whole genome shotgun (WGS) entry which is preliminary data.</text>
</comment>
<dbReference type="AlphaFoldDB" id="M0N2L9"/>
<reference evidence="4 5" key="1">
    <citation type="journal article" date="2014" name="PLoS Genet.">
        <title>Phylogenetically driven sequencing of extremely halophilic archaea reveals strategies for static and dynamic osmo-response.</title>
        <authorList>
            <person name="Becker E.A."/>
            <person name="Seitzer P.M."/>
            <person name="Tritt A."/>
            <person name="Larsen D."/>
            <person name="Krusor M."/>
            <person name="Yao A.I."/>
            <person name="Wu D."/>
            <person name="Madern D."/>
            <person name="Eisen J.A."/>
            <person name="Darling A.E."/>
            <person name="Facciotti M.T."/>
        </authorList>
    </citation>
    <scope>NUCLEOTIDE SEQUENCE [LARGE SCALE GENOMIC DNA]</scope>
    <source>
        <strain evidence="4 5">JCM 13552</strain>
    </source>
</reference>
<dbReference type="EMBL" id="AOMF01000159">
    <property type="protein sequence ID" value="EMA52101.1"/>
    <property type="molecule type" value="Genomic_DNA"/>
</dbReference>
<evidence type="ECO:0000256" key="3">
    <source>
        <dbReference type="SAM" id="MobiDB-lite"/>
    </source>
</evidence>
<dbReference type="Proteomes" id="UP000011680">
    <property type="component" value="Unassembled WGS sequence"/>
</dbReference>
<evidence type="ECO:0000256" key="2">
    <source>
        <dbReference type="ARBA" id="ARBA00022679"/>
    </source>
</evidence>
<dbReference type="GO" id="GO:0046952">
    <property type="term" value="P:ketone body catabolic process"/>
    <property type="evidence" value="ECO:0007669"/>
    <property type="project" value="InterPro"/>
</dbReference>
<dbReference type="SMART" id="SM00882">
    <property type="entry name" value="CoA_trans"/>
    <property type="match status" value="1"/>
</dbReference>
<evidence type="ECO:0000256" key="1">
    <source>
        <dbReference type="ARBA" id="ARBA00007154"/>
    </source>
</evidence>
<keyword evidence="5" id="KW-1185">Reference proteome</keyword>
<accession>M0N2L9</accession>
<evidence type="ECO:0000313" key="4">
    <source>
        <dbReference type="EMBL" id="EMA52101.1"/>
    </source>
</evidence>
<dbReference type="STRING" id="1227457.C451_12372"/>
<dbReference type="RefSeq" id="WP_007740898.1">
    <property type="nucleotide sequence ID" value="NZ_AOMF01000159.1"/>
</dbReference>
<protein>
    <submittedName>
        <fullName evidence="4">Coenzyme A transferase</fullName>
    </submittedName>
</protein>